<dbReference type="EMBL" id="GGFM01011296">
    <property type="protein sequence ID" value="MBW32047.1"/>
    <property type="molecule type" value="Transcribed_RNA"/>
</dbReference>
<name>A0A2M3ZTZ5_9DIPT</name>
<keyword evidence="1" id="KW-0732">Signal</keyword>
<accession>A0A2M3ZTZ5</accession>
<dbReference type="AlphaFoldDB" id="A0A2M3ZTZ5"/>
<feature type="chain" id="PRO_5014824416" evidence="1">
    <location>
        <begin position="19"/>
        <end position="100"/>
    </location>
</feature>
<feature type="signal peptide" evidence="1">
    <location>
        <begin position="1"/>
        <end position="18"/>
    </location>
</feature>
<proteinExistence type="predicted"/>
<sequence>MSNSWIFTVFMLLRCSGGTFDTTSSTPSSLVDWEIKIISLPGFLFSVGKTEKNLTRERKAENTVLGSVRGRPRERCKCSFKCNGIATCRCSSTIYRRGLI</sequence>
<evidence type="ECO:0000256" key="1">
    <source>
        <dbReference type="SAM" id="SignalP"/>
    </source>
</evidence>
<reference evidence="2" key="1">
    <citation type="submission" date="2018-01" db="EMBL/GenBank/DDBJ databases">
        <title>An insight into the sialome of Amazonian anophelines.</title>
        <authorList>
            <person name="Ribeiro J.M."/>
            <person name="Scarpassa V."/>
            <person name="Calvo E."/>
        </authorList>
    </citation>
    <scope>NUCLEOTIDE SEQUENCE</scope>
    <source>
        <tissue evidence="2">Salivary glands</tissue>
    </source>
</reference>
<evidence type="ECO:0000313" key="2">
    <source>
        <dbReference type="EMBL" id="MBW32047.1"/>
    </source>
</evidence>
<protein>
    <submittedName>
        <fullName evidence="2">Putative secreted peptide</fullName>
    </submittedName>
</protein>
<organism evidence="2">
    <name type="scientific">Anopheles braziliensis</name>
    <dbReference type="NCBI Taxonomy" id="58242"/>
    <lineage>
        <taxon>Eukaryota</taxon>
        <taxon>Metazoa</taxon>
        <taxon>Ecdysozoa</taxon>
        <taxon>Arthropoda</taxon>
        <taxon>Hexapoda</taxon>
        <taxon>Insecta</taxon>
        <taxon>Pterygota</taxon>
        <taxon>Neoptera</taxon>
        <taxon>Endopterygota</taxon>
        <taxon>Diptera</taxon>
        <taxon>Nematocera</taxon>
        <taxon>Culicoidea</taxon>
        <taxon>Culicidae</taxon>
        <taxon>Anophelinae</taxon>
        <taxon>Anopheles</taxon>
    </lineage>
</organism>